<feature type="compositionally biased region" description="Low complexity" evidence="2">
    <location>
        <begin position="867"/>
        <end position="878"/>
    </location>
</feature>
<feature type="region of interest" description="Disordered" evidence="2">
    <location>
        <begin position="704"/>
        <end position="747"/>
    </location>
</feature>
<dbReference type="PANTHER" id="PTHR47219">
    <property type="entry name" value="RAB GTPASE-ACTIVATING PROTEIN 1-LIKE"/>
    <property type="match status" value="1"/>
</dbReference>
<comment type="caution">
    <text evidence="4">The sequence shown here is derived from an EMBL/GenBank/DDBJ whole genome shotgun (WGS) entry which is preliminary data.</text>
</comment>
<dbReference type="SUPFAM" id="SSF47923">
    <property type="entry name" value="Ypt/Rab-GAP domain of gyp1p"/>
    <property type="match status" value="2"/>
</dbReference>
<feature type="compositionally biased region" description="Basic and acidic residues" evidence="2">
    <location>
        <begin position="48"/>
        <end position="61"/>
    </location>
</feature>
<feature type="compositionally biased region" description="Low complexity" evidence="2">
    <location>
        <begin position="713"/>
        <end position="730"/>
    </location>
</feature>
<dbReference type="InterPro" id="IPR035969">
    <property type="entry name" value="Rab-GAP_TBC_sf"/>
</dbReference>
<dbReference type="GO" id="GO:0031267">
    <property type="term" value="F:small GTPase binding"/>
    <property type="evidence" value="ECO:0007669"/>
    <property type="project" value="TreeGrafter"/>
</dbReference>
<evidence type="ECO:0000256" key="1">
    <source>
        <dbReference type="SAM" id="Coils"/>
    </source>
</evidence>
<keyword evidence="1" id="KW-0175">Coiled coil</keyword>
<feature type="region of interest" description="Disordered" evidence="2">
    <location>
        <begin position="469"/>
        <end position="554"/>
    </location>
</feature>
<dbReference type="PANTHER" id="PTHR47219:SF9">
    <property type="entry name" value="GTPASE ACTIVATING PROTEIN AND CENTROSOME-ASSOCIATED, ISOFORM B"/>
    <property type="match status" value="1"/>
</dbReference>
<evidence type="ECO:0000259" key="3">
    <source>
        <dbReference type="PROSITE" id="PS50086"/>
    </source>
</evidence>
<name>A0A8J4V2Z7_9MYCE</name>
<evidence type="ECO:0000313" key="4">
    <source>
        <dbReference type="EMBL" id="KAF2072092.1"/>
    </source>
</evidence>
<accession>A0A8J4V2Z7</accession>
<feature type="region of interest" description="Disordered" evidence="2">
    <location>
        <begin position="30"/>
        <end position="61"/>
    </location>
</feature>
<feature type="compositionally biased region" description="Polar residues" evidence="2">
    <location>
        <begin position="854"/>
        <end position="866"/>
    </location>
</feature>
<dbReference type="Gene3D" id="1.10.472.80">
    <property type="entry name" value="Ypt/Rab-GAP domain of gyp1p, domain 3"/>
    <property type="match status" value="1"/>
</dbReference>
<feature type="region of interest" description="Disordered" evidence="2">
    <location>
        <begin position="562"/>
        <end position="581"/>
    </location>
</feature>
<proteinExistence type="predicted"/>
<feature type="compositionally biased region" description="Low complexity" evidence="2">
    <location>
        <begin position="418"/>
        <end position="427"/>
    </location>
</feature>
<dbReference type="InterPro" id="IPR000195">
    <property type="entry name" value="Rab-GAP-TBC_dom"/>
</dbReference>
<evidence type="ECO:0000256" key="2">
    <source>
        <dbReference type="SAM" id="MobiDB-lite"/>
    </source>
</evidence>
<dbReference type="Gene3D" id="1.10.8.270">
    <property type="entry name" value="putative rabgap domain of human tbc1 domain family member 14 like domains"/>
    <property type="match status" value="1"/>
</dbReference>
<feature type="region of interest" description="Disordered" evidence="2">
    <location>
        <begin position="822"/>
        <end position="888"/>
    </location>
</feature>
<feature type="coiled-coil region" evidence="1">
    <location>
        <begin position="343"/>
        <end position="385"/>
    </location>
</feature>
<dbReference type="Gene3D" id="1.10.10.750">
    <property type="entry name" value="Ypt/Rab-GAP domain of gyp1p, domain 1"/>
    <property type="match status" value="1"/>
</dbReference>
<organism evidence="4 5">
    <name type="scientific">Polysphondylium violaceum</name>
    <dbReference type="NCBI Taxonomy" id="133409"/>
    <lineage>
        <taxon>Eukaryota</taxon>
        <taxon>Amoebozoa</taxon>
        <taxon>Evosea</taxon>
        <taxon>Eumycetozoa</taxon>
        <taxon>Dictyostelia</taxon>
        <taxon>Dictyosteliales</taxon>
        <taxon>Dictyosteliaceae</taxon>
        <taxon>Polysphondylium</taxon>
    </lineage>
</organism>
<dbReference type="SMART" id="SM00164">
    <property type="entry name" value="TBC"/>
    <property type="match status" value="1"/>
</dbReference>
<dbReference type="GO" id="GO:0005096">
    <property type="term" value="F:GTPase activator activity"/>
    <property type="evidence" value="ECO:0007669"/>
    <property type="project" value="TreeGrafter"/>
</dbReference>
<feature type="domain" description="Rab-GAP TBC" evidence="3">
    <location>
        <begin position="92"/>
        <end position="278"/>
    </location>
</feature>
<dbReference type="AlphaFoldDB" id="A0A8J4V2Z7"/>
<dbReference type="Proteomes" id="UP000695562">
    <property type="component" value="Unassembled WGS sequence"/>
</dbReference>
<evidence type="ECO:0000313" key="5">
    <source>
        <dbReference type="Proteomes" id="UP000695562"/>
    </source>
</evidence>
<dbReference type="EMBL" id="AJWJ01000311">
    <property type="protein sequence ID" value="KAF2072092.1"/>
    <property type="molecule type" value="Genomic_DNA"/>
</dbReference>
<feature type="compositionally biased region" description="Low complexity" evidence="2">
    <location>
        <begin position="37"/>
        <end position="46"/>
    </location>
</feature>
<keyword evidence="5" id="KW-1185">Reference proteome</keyword>
<dbReference type="PROSITE" id="PS50086">
    <property type="entry name" value="TBC_RABGAP"/>
    <property type="match status" value="1"/>
</dbReference>
<feature type="compositionally biased region" description="Polar residues" evidence="2">
    <location>
        <begin position="832"/>
        <end position="847"/>
    </location>
</feature>
<gene>
    <name evidence="4" type="ORF">CYY_006591</name>
</gene>
<feature type="region of interest" description="Disordered" evidence="2">
    <location>
        <begin position="761"/>
        <end position="780"/>
    </location>
</feature>
<sequence length="929" mass="106048">MDDLNTSLDITSPTKRNAKLDEHGFVVIEDDESTLDNNNNNSNNNNDKLVEETPKEAGKRLSREQKWIHIANNWNDYMINQPEKLLNLSAKGIPTNLRPIIWKKMLNINFYKNQYPEDYFIELCKKSENEHTEQIDLDIPRTFPNNKRFFTKRSKKDLLNVLQSYSYHNSKVGYCQGMSYIAGVLLMFLSVEDSFWALVALLERETMGYYIPGMPQLISDSILFQKILEIENQSLGIHLTKNGMDPLLYVTPWWMCFFTTLPEWGYVMRMWDVVLFEGINSLFRISIVILKYSAGYLFKKKGADGLLPYLLRPPLDEIGGIDFLLKMALELPIKDLVHQAKLRIEQEREEKLIAQKLKEQEKELIREQEELAKQQEMILQQQQAKKKQLGESGVFDRIIKTFIEDDSSGSSNEANGIKLTTKSSTTPSSPPPTPLKTPVKAQSSSFLSKRLHDLSNRIKSRFAPSNGYQPCNVIHESKKPRKSVARRPSMAPRNSIAPRSTTMAPRNSIAPRARKSVLPKQINNETSNTKTTTTTTTTTTTSTNDIQDNNDSKPITKIEKSIEKDSNNNNNNNSNNNENILVKKPRQSFVTRRSILGRKSVLARKSVSNRQRYLIRNNNNNFVNPVFEPVLNDPLSIKEEEEEIKPNPFKKSTFDSAPPSSPIPMIKPPPPSSTPLLKIISPCNISLSSSQSFNQHYNHHINHNSSMNDSMLSNHTNNNNTSIRSSIGGSPLRKSIYKGSPLKTPPRSITKSVELMKEIMKTPPPPIPFNTTSPIKKSLKSGSKGNAAWVTHQMFENFSLHSPQQQSSPTVDEKAFLREFSTPTPLKDFNNRQHITGATPTTPMSTNPKKRLLFNNNGTENQTPNLKSNSKTSQSQQQHNKKIKQQKPIEFSLESAIQEYNVEDQTELKEMSHQNYLFKKERKQWDLRV</sequence>
<dbReference type="Pfam" id="PF00566">
    <property type="entry name" value="RabGAP-TBC"/>
    <property type="match status" value="1"/>
</dbReference>
<dbReference type="FunFam" id="1.10.8.270:FF:000016">
    <property type="entry name" value="TBC1 domain family member 2A"/>
    <property type="match status" value="1"/>
</dbReference>
<dbReference type="OrthoDB" id="20092at2759"/>
<feature type="compositionally biased region" description="Low complexity" evidence="2">
    <location>
        <begin position="526"/>
        <end position="544"/>
    </location>
</feature>
<protein>
    <recommendedName>
        <fullName evidence="3">Rab-GAP TBC domain-containing protein</fullName>
    </recommendedName>
</protein>
<feature type="compositionally biased region" description="Low complexity" evidence="2">
    <location>
        <begin position="567"/>
        <end position="579"/>
    </location>
</feature>
<feature type="region of interest" description="Disordered" evidence="2">
    <location>
        <begin position="406"/>
        <end position="442"/>
    </location>
</feature>
<reference evidence="4" key="1">
    <citation type="submission" date="2020-01" db="EMBL/GenBank/DDBJ databases">
        <title>Development of genomics and gene disruption for Polysphondylium violaceum indicates a role for the polyketide synthase stlB in stalk morphogenesis.</title>
        <authorList>
            <person name="Narita B."/>
            <person name="Kawabe Y."/>
            <person name="Kin K."/>
            <person name="Saito T."/>
            <person name="Gibbs R."/>
            <person name="Kuspa A."/>
            <person name="Muzny D."/>
            <person name="Queller D."/>
            <person name="Richards S."/>
            <person name="Strassman J."/>
            <person name="Sucgang R."/>
            <person name="Worley K."/>
            <person name="Schaap P."/>
        </authorList>
    </citation>
    <scope>NUCLEOTIDE SEQUENCE</scope>
    <source>
        <strain evidence="4">QSvi11</strain>
    </source>
</reference>
<dbReference type="InterPro" id="IPR050302">
    <property type="entry name" value="Rab_GAP_TBC_domain"/>
</dbReference>